<dbReference type="PANTHER" id="PTHR45923:SF2">
    <property type="entry name" value="PROTEIN SEY1"/>
    <property type="match status" value="1"/>
</dbReference>
<dbReference type="AlphaFoldDB" id="A0A1Y1WPV0"/>
<feature type="transmembrane region" description="Helical" evidence="10">
    <location>
        <begin position="661"/>
        <end position="678"/>
    </location>
</feature>
<proteinExistence type="inferred from homology"/>
<evidence type="ECO:0000256" key="1">
    <source>
        <dbReference type="ARBA" id="ARBA00022692"/>
    </source>
</evidence>
<gene>
    <name evidence="8" type="primary">SEY1</name>
    <name evidence="12" type="ORF">BCR32DRAFT_296995</name>
</gene>
<dbReference type="GO" id="GO:0005525">
    <property type="term" value="F:GTP binding"/>
    <property type="evidence" value="ECO:0007669"/>
    <property type="project" value="UniProtKB-UniRule"/>
</dbReference>
<dbReference type="InterPro" id="IPR030386">
    <property type="entry name" value="G_GB1_RHD3_dom"/>
</dbReference>
<keyword evidence="1 8" id="KW-0812">Transmembrane</keyword>
<dbReference type="SUPFAM" id="SSF52540">
    <property type="entry name" value="P-loop containing nucleoside triphosphate hydrolases"/>
    <property type="match status" value="1"/>
</dbReference>
<evidence type="ECO:0000256" key="9">
    <source>
        <dbReference type="SAM" id="MobiDB-lite"/>
    </source>
</evidence>
<dbReference type="Gene3D" id="3.40.50.300">
    <property type="entry name" value="P-loop containing nucleotide triphosphate hydrolases"/>
    <property type="match status" value="1"/>
</dbReference>
<dbReference type="OrthoDB" id="1597724at2759"/>
<dbReference type="GO" id="GO:0016320">
    <property type="term" value="P:endoplasmic reticulum membrane fusion"/>
    <property type="evidence" value="ECO:0007669"/>
    <property type="project" value="TreeGrafter"/>
</dbReference>
<reference evidence="12 13" key="1">
    <citation type="submission" date="2016-08" db="EMBL/GenBank/DDBJ databases">
        <title>A Parts List for Fungal Cellulosomes Revealed by Comparative Genomics.</title>
        <authorList>
            <consortium name="DOE Joint Genome Institute"/>
            <person name="Haitjema C.H."/>
            <person name="Gilmore S.P."/>
            <person name="Henske J.K."/>
            <person name="Solomon K.V."/>
            <person name="De Groot R."/>
            <person name="Kuo A."/>
            <person name="Mondo S.J."/>
            <person name="Salamov A.A."/>
            <person name="Labutti K."/>
            <person name="Zhao Z."/>
            <person name="Chiniquy J."/>
            <person name="Barry K."/>
            <person name="Brewer H.M."/>
            <person name="Purvine S.O."/>
            <person name="Wright A.T."/>
            <person name="Boxma B."/>
            <person name="Van Alen T."/>
            <person name="Hackstein J.H."/>
            <person name="Baker S.E."/>
            <person name="Grigoriev I.V."/>
            <person name="O'Malley M.A."/>
        </authorList>
    </citation>
    <scope>NUCLEOTIDE SEQUENCE [LARGE SCALE GENOMIC DNA]</scope>
    <source>
        <strain evidence="12 13">S4</strain>
    </source>
</reference>
<dbReference type="Pfam" id="PF20428">
    <property type="entry name" value="Sey1_3HB"/>
    <property type="match status" value="1"/>
</dbReference>
<feature type="topological domain" description="Cytoplasmic" evidence="8">
    <location>
        <begin position="1"/>
        <end position="660"/>
    </location>
</feature>
<comment type="similarity">
    <text evidence="8">Belongs to the TRAFAC class dynamin-like GTPase superfamily. GB1/RHD3 GTPase family. RHD3 subfamily.</text>
</comment>
<dbReference type="Pfam" id="PF05879">
    <property type="entry name" value="RHD3_GTPase"/>
    <property type="match status" value="1"/>
</dbReference>
<dbReference type="STRING" id="1754192.A0A1Y1WPV0"/>
<feature type="binding site" evidence="8">
    <location>
        <begin position="54"/>
        <end position="61"/>
    </location>
    <ligand>
        <name>GTP</name>
        <dbReference type="ChEBI" id="CHEBI:37565"/>
    </ligand>
</feature>
<evidence type="ECO:0000256" key="8">
    <source>
        <dbReference type="HAMAP-Rule" id="MF_03109"/>
    </source>
</evidence>
<evidence type="ECO:0000256" key="7">
    <source>
        <dbReference type="ARBA" id="ARBA00023136"/>
    </source>
</evidence>
<dbReference type="PANTHER" id="PTHR45923">
    <property type="entry name" value="PROTEIN SEY1"/>
    <property type="match status" value="1"/>
</dbReference>
<comment type="caution">
    <text evidence="12">The sequence shown here is derived from an EMBL/GenBank/DDBJ whole genome shotgun (WGS) entry which is preliminary data.</text>
</comment>
<feature type="compositionally biased region" description="Low complexity" evidence="9">
    <location>
        <begin position="877"/>
        <end position="890"/>
    </location>
</feature>
<reference evidence="12 13" key="2">
    <citation type="submission" date="2016-08" db="EMBL/GenBank/DDBJ databases">
        <title>Pervasive Adenine N6-methylation of Active Genes in Fungi.</title>
        <authorList>
            <consortium name="DOE Joint Genome Institute"/>
            <person name="Mondo S.J."/>
            <person name="Dannebaum R.O."/>
            <person name="Kuo R.C."/>
            <person name="Labutti K."/>
            <person name="Haridas S."/>
            <person name="Kuo A."/>
            <person name="Salamov A."/>
            <person name="Ahrendt S.R."/>
            <person name="Lipzen A."/>
            <person name="Sullivan W."/>
            <person name="Andreopoulos W.B."/>
            <person name="Clum A."/>
            <person name="Lindquist E."/>
            <person name="Daum C."/>
            <person name="Ramamoorthy G.K."/>
            <person name="Gryganskyi A."/>
            <person name="Culley D."/>
            <person name="Magnuson J.K."/>
            <person name="James T.Y."/>
            <person name="O'Malley M.A."/>
            <person name="Stajich J.E."/>
            <person name="Spatafora J.W."/>
            <person name="Visel A."/>
            <person name="Grigoriev I.V."/>
        </authorList>
    </citation>
    <scope>NUCLEOTIDE SEQUENCE [LARGE SCALE GENOMIC DNA]</scope>
    <source>
        <strain evidence="12 13">S4</strain>
    </source>
</reference>
<keyword evidence="7 8" id="KW-0472">Membrane</keyword>
<evidence type="ECO:0000256" key="3">
    <source>
        <dbReference type="ARBA" id="ARBA00022801"/>
    </source>
</evidence>
<keyword evidence="6 8" id="KW-0342">GTP-binding</keyword>
<evidence type="ECO:0000256" key="10">
    <source>
        <dbReference type="SAM" id="Phobius"/>
    </source>
</evidence>
<keyword evidence="2 8" id="KW-0547">Nucleotide-binding</keyword>
<sequence>MRVDSMSSIYSFDDLQLQLIDDNKEFNTDLGRFMKEKWNLANRGFEYNVVAVFGSQSTGKSTLLNRLFHTNFSVMDEQSRQQTTKGIWLSEARERPMIIMDVEGTDGRERGEEQDFERKSALFSLAISEVLIINMWENMVGLYQGANMGLLKTVLDVNLQLFQNKGAARTLLLFVIRDFVGNTPLQNLQKTIEDDMHKIWNELSKPENLQNSEISDFFDFMFIGLPHKVFKNEQFEAEVKLLKKRFYDKDDPNYVFKPDYHRRIPADGFPQYAQSIWDKVINNKDLDIPTQQHLLAQYRCEEIAKEAYDVFLNKIAPYKEKLDNGEIIDDLGKDLLEYRDNAIKNFSIEGCRYRQDIYEKKKKDFLDQMNNTLYTYYLSQMSNAQKAVVEDFKNKFNDKVIDGNNDFQNTFETLYNSALNDFQEVADDITLPQTNWNSNDIFKKLKEELNTIANNIRRKKVNEIRFMVDKQLRKEVISCVRSSLNENITESLWEDLFDRYTVIVEQNVNNFINKASIYSCEENELAHISKELRKASWDAFYDAIFDETKDTLMIIRLKEKFESIFRYDNNGLPKVWKPGDDIDGQFQHSLSESYKICDLFNRIDIPIKKIKEVTELDNIDEDSLVIIEPSKKKMLLNRFRNTVEILYIDAKHSVVSTTSEIPIWMFIVIIILGWNEFMAVLRNPIYFLLVILGIGTVYALYRTHMIQPLLKIIRSILRDIGRQIVEKITSIENQNIINERYEMYKKNYPTLRYSDEYDDNDRTKGISEYSLNTKPLHKRPTLVQSSSLSHLAESVHFIDNTEELNKQYEMNVNQIKRNKLLKRHTFQVPLSTKSYDDDYDDDDNEMDTFNYEMENLEKYDANNSENRYTSLRNRPNKTAVNVNTNNNNNNDFDDTY</sequence>
<dbReference type="FunFam" id="3.40.50.300:FF:000727">
    <property type="entry name" value="Protein SEY1 homolog"/>
    <property type="match status" value="1"/>
</dbReference>
<keyword evidence="5 8" id="KW-1133">Transmembrane helix</keyword>
<dbReference type="InterPro" id="IPR027417">
    <property type="entry name" value="P-loop_NTPase"/>
</dbReference>
<comment type="subcellular location">
    <subcellularLocation>
        <location evidence="8">Endoplasmic reticulum membrane</location>
        <topology evidence="8">Multi-pass membrane protein</topology>
    </subcellularLocation>
    <text evidence="8">Enriched in the cortical ER. Concentrated in punctae along the ER tubules.</text>
</comment>
<dbReference type="EMBL" id="MCFG01000367">
    <property type="protein sequence ID" value="ORX75286.1"/>
    <property type="molecule type" value="Genomic_DNA"/>
</dbReference>
<feature type="transmembrane region" description="Helical" evidence="10">
    <location>
        <begin position="685"/>
        <end position="701"/>
    </location>
</feature>
<evidence type="ECO:0000256" key="5">
    <source>
        <dbReference type="ARBA" id="ARBA00022989"/>
    </source>
</evidence>
<dbReference type="InterPro" id="IPR008803">
    <property type="entry name" value="RHD3/Sey1"/>
</dbReference>
<keyword evidence="4 8" id="KW-0256">Endoplasmic reticulum</keyword>
<dbReference type="PROSITE" id="PS51715">
    <property type="entry name" value="G_GB1_RHD3"/>
    <property type="match status" value="1"/>
</dbReference>
<accession>A0A1Y1WPV0</accession>
<feature type="region of interest" description="Disordered" evidence="9">
    <location>
        <begin position="877"/>
        <end position="896"/>
    </location>
</feature>
<dbReference type="GO" id="GO:0005789">
    <property type="term" value="C:endoplasmic reticulum membrane"/>
    <property type="evidence" value="ECO:0007669"/>
    <property type="project" value="UniProtKB-SubCell"/>
</dbReference>
<feature type="domain" description="GB1/RHD3-type G" evidence="11">
    <location>
        <begin position="44"/>
        <end position="260"/>
    </location>
</feature>
<evidence type="ECO:0000313" key="12">
    <source>
        <dbReference type="EMBL" id="ORX75286.1"/>
    </source>
</evidence>
<dbReference type="InterPro" id="IPR046758">
    <property type="entry name" value="Sey1/RHD3-like_3HB"/>
</dbReference>
<evidence type="ECO:0000313" key="13">
    <source>
        <dbReference type="Proteomes" id="UP000193944"/>
    </source>
</evidence>
<evidence type="ECO:0000256" key="4">
    <source>
        <dbReference type="ARBA" id="ARBA00022824"/>
    </source>
</evidence>
<feature type="topological domain" description="Lumenal" evidence="8">
    <location>
        <begin position="682"/>
        <end position="684"/>
    </location>
</feature>
<dbReference type="HAMAP" id="MF_03109">
    <property type="entry name" value="Sey1"/>
    <property type="match status" value="1"/>
</dbReference>
<evidence type="ECO:0000256" key="6">
    <source>
        <dbReference type="ARBA" id="ARBA00023134"/>
    </source>
</evidence>
<feature type="topological domain" description="Cytoplasmic" evidence="8">
    <location>
        <begin position="706"/>
        <end position="896"/>
    </location>
</feature>
<organism evidence="12 13">
    <name type="scientific">Anaeromyces robustus</name>
    <dbReference type="NCBI Taxonomy" id="1754192"/>
    <lineage>
        <taxon>Eukaryota</taxon>
        <taxon>Fungi</taxon>
        <taxon>Fungi incertae sedis</taxon>
        <taxon>Chytridiomycota</taxon>
        <taxon>Chytridiomycota incertae sedis</taxon>
        <taxon>Neocallimastigomycetes</taxon>
        <taxon>Neocallimastigales</taxon>
        <taxon>Neocallimastigaceae</taxon>
        <taxon>Anaeromyces</taxon>
    </lineage>
</organism>
<dbReference type="CDD" id="cd01851">
    <property type="entry name" value="GBP"/>
    <property type="match status" value="1"/>
</dbReference>
<keyword evidence="3 8" id="KW-0378">Hydrolase</keyword>
<name>A0A1Y1WPV0_9FUNG</name>
<keyword evidence="13" id="KW-1185">Reference proteome</keyword>
<dbReference type="Proteomes" id="UP000193944">
    <property type="component" value="Unassembled WGS sequence"/>
</dbReference>
<evidence type="ECO:0000256" key="2">
    <source>
        <dbReference type="ARBA" id="ARBA00022741"/>
    </source>
</evidence>
<dbReference type="GO" id="GO:0003924">
    <property type="term" value="F:GTPase activity"/>
    <property type="evidence" value="ECO:0007669"/>
    <property type="project" value="UniProtKB-UniRule"/>
</dbReference>
<protein>
    <submittedName>
        <fullName evidence="12">RHD3-domain-containing protein</fullName>
    </submittedName>
</protein>
<evidence type="ECO:0000259" key="11">
    <source>
        <dbReference type="PROSITE" id="PS51715"/>
    </source>
</evidence>